<dbReference type="SUPFAM" id="SSF75005">
    <property type="entry name" value="Arabinanase/levansucrase/invertase"/>
    <property type="match status" value="1"/>
</dbReference>
<dbReference type="InterPro" id="IPR023296">
    <property type="entry name" value="Glyco_hydro_beta-prop_sf"/>
</dbReference>
<keyword evidence="6" id="KW-1185">Reference proteome</keyword>
<dbReference type="InterPro" id="IPR051214">
    <property type="entry name" value="GH32_Enzymes"/>
</dbReference>
<dbReference type="RefSeq" id="WP_151968511.1">
    <property type="nucleotide sequence ID" value="NZ_AP019860.1"/>
</dbReference>
<feature type="domain" description="Glycosyl hydrolase family 32 N-terminal" evidence="4">
    <location>
        <begin position="26"/>
        <end position="217"/>
    </location>
</feature>
<dbReference type="Proteomes" id="UP000326354">
    <property type="component" value="Chromosome"/>
</dbReference>
<dbReference type="OrthoDB" id="9759709at2"/>
<dbReference type="Pfam" id="PF00251">
    <property type="entry name" value="Glyco_hydro_32N"/>
    <property type="match status" value="1"/>
</dbReference>
<dbReference type="KEGG" id="uam:UABAM_02711"/>
<dbReference type="AlphaFoldDB" id="A0A5S9IN21"/>
<dbReference type="InterPro" id="IPR013148">
    <property type="entry name" value="Glyco_hydro_32_N"/>
</dbReference>
<organism evidence="5 6">
    <name type="scientific">Uabimicrobium amorphum</name>
    <dbReference type="NCBI Taxonomy" id="2596890"/>
    <lineage>
        <taxon>Bacteria</taxon>
        <taxon>Pseudomonadati</taxon>
        <taxon>Planctomycetota</taxon>
        <taxon>Candidatus Uabimicrobiia</taxon>
        <taxon>Candidatus Uabimicrobiales</taxon>
        <taxon>Candidatus Uabimicrobiaceae</taxon>
        <taxon>Candidatus Uabimicrobium</taxon>
    </lineage>
</organism>
<evidence type="ECO:0000256" key="1">
    <source>
        <dbReference type="ARBA" id="ARBA00009902"/>
    </source>
</evidence>
<evidence type="ECO:0000256" key="2">
    <source>
        <dbReference type="ARBA" id="ARBA00022801"/>
    </source>
</evidence>
<evidence type="ECO:0000256" key="3">
    <source>
        <dbReference type="ARBA" id="ARBA00023295"/>
    </source>
</evidence>
<dbReference type="GO" id="GO:0016798">
    <property type="term" value="F:hydrolase activity, acting on glycosyl bonds"/>
    <property type="evidence" value="ECO:0007669"/>
    <property type="project" value="UniProtKB-KW"/>
</dbReference>
<dbReference type="PANTHER" id="PTHR43101">
    <property type="entry name" value="BETA-FRUCTOSIDASE"/>
    <property type="match status" value="1"/>
</dbReference>
<accession>A0A5S9IN21</accession>
<evidence type="ECO:0000313" key="5">
    <source>
        <dbReference type="EMBL" id="BBM84352.1"/>
    </source>
</evidence>
<name>A0A5S9IN21_UABAM</name>
<reference evidence="5 6" key="1">
    <citation type="submission" date="2019-08" db="EMBL/GenBank/DDBJ databases">
        <title>Complete genome sequence of Candidatus Uab amorphum.</title>
        <authorList>
            <person name="Shiratori T."/>
            <person name="Suzuki S."/>
            <person name="Kakizawa Y."/>
            <person name="Ishida K."/>
        </authorList>
    </citation>
    <scope>NUCLEOTIDE SEQUENCE [LARGE SCALE GENOMIC DNA]</scope>
    <source>
        <strain evidence="5 6">SRT547</strain>
    </source>
</reference>
<evidence type="ECO:0000313" key="6">
    <source>
        <dbReference type="Proteomes" id="UP000326354"/>
    </source>
</evidence>
<keyword evidence="2 5" id="KW-0378">Hydrolase</keyword>
<dbReference type="PANTHER" id="PTHR43101:SF1">
    <property type="entry name" value="BETA-FRUCTOSIDASE"/>
    <property type="match status" value="1"/>
</dbReference>
<comment type="similarity">
    <text evidence="1">Belongs to the glycosyl hydrolase 32 family.</text>
</comment>
<protein>
    <submittedName>
        <fullName evidence="5">Glycosyhydrolase</fullName>
    </submittedName>
</protein>
<evidence type="ECO:0000259" key="4">
    <source>
        <dbReference type="Pfam" id="PF00251"/>
    </source>
</evidence>
<dbReference type="EMBL" id="AP019860">
    <property type="protein sequence ID" value="BBM84352.1"/>
    <property type="molecule type" value="Genomic_DNA"/>
</dbReference>
<sequence length="312" mass="36589">MNNYSVLQHPSRHVWDFWYTYDEKQKLFHVFYLNAPSQLVADNQHHFSSCVGYATTRDFETMHWKKYDVFCADKKGWDNTSIWTGDIIRIANGFLLFYTSRDQKIHDGLTQQIGMAYSTNIHEWQRVDTLCLQADNTYYEEKSLREEQTIHAWRDPYVFQHNNNTYMLVTAKSKHSALNRKGTVALLRMKDSLSEWEILPPLYAPNLYSECEVPRIYYNRDKLYLTFSCAAKYDFSSADNKGGLYAVELSNLTETSTKIAECILSEKQLYAAMILPELQGDIVGFHPKGGLQRKHFTCNWQHINRNFSHINL</sequence>
<keyword evidence="3" id="KW-0326">Glycosidase</keyword>
<proteinExistence type="inferred from homology"/>
<gene>
    <name evidence="5" type="ORF">UABAM_02711</name>
</gene>
<dbReference type="Gene3D" id="2.115.10.20">
    <property type="entry name" value="Glycosyl hydrolase domain, family 43"/>
    <property type="match status" value="1"/>
</dbReference>